<name>A0ABN7WSU4_GIGMA</name>
<feature type="non-terminal residue" evidence="1">
    <location>
        <position position="1"/>
    </location>
</feature>
<dbReference type="EMBL" id="CAJVQB010061214">
    <property type="protein sequence ID" value="CAG8839769.1"/>
    <property type="molecule type" value="Genomic_DNA"/>
</dbReference>
<proteinExistence type="predicted"/>
<sequence length="44" mass="5291">MAVQFVWQNYHKLLLTDYISKKGNIQQGENEALEWIIGFLEEHR</sequence>
<feature type="non-terminal residue" evidence="1">
    <location>
        <position position="44"/>
    </location>
</feature>
<dbReference type="Proteomes" id="UP000789901">
    <property type="component" value="Unassembled WGS sequence"/>
</dbReference>
<evidence type="ECO:0000313" key="2">
    <source>
        <dbReference type="Proteomes" id="UP000789901"/>
    </source>
</evidence>
<accession>A0ABN7WSU4</accession>
<evidence type="ECO:0000313" key="1">
    <source>
        <dbReference type="EMBL" id="CAG8839769.1"/>
    </source>
</evidence>
<keyword evidence="2" id="KW-1185">Reference proteome</keyword>
<reference evidence="1 2" key="1">
    <citation type="submission" date="2021-06" db="EMBL/GenBank/DDBJ databases">
        <authorList>
            <person name="Kallberg Y."/>
            <person name="Tangrot J."/>
            <person name="Rosling A."/>
        </authorList>
    </citation>
    <scope>NUCLEOTIDE SEQUENCE [LARGE SCALE GENOMIC DNA]</scope>
    <source>
        <strain evidence="1 2">120-4 pot B 10/14</strain>
    </source>
</reference>
<protein>
    <submittedName>
        <fullName evidence="1">30617_t:CDS:1</fullName>
    </submittedName>
</protein>
<organism evidence="1 2">
    <name type="scientific">Gigaspora margarita</name>
    <dbReference type="NCBI Taxonomy" id="4874"/>
    <lineage>
        <taxon>Eukaryota</taxon>
        <taxon>Fungi</taxon>
        <taxon>Fungi incertae sedis</taxon>
        <taxon>Mucoromycota</taxon>
        <taxon>Glomeromycotina</taxon>
        <taxon>Glomeromycetes</taxon>
        <taxon>Diversisporales</taxon>
        <taxon>Gigasporaceae</taxon>
        <taxon>Gigaspora</taxon>
    </lineage>
</organism>
<comment type="caution">
    <text evidence="1">The sequence shown here is derived from an EMBL/GenBank/DDBJ whole genome shotgun (WGS) entry which is preliminary data.</text>
</comment>
<gene>
    <name evidence="1" type="ORF">GMARGA_LOCUS34593</name>
</gene>